<keyword evidence="1" id="KW-1133">Transmembrane helix</keyword>
<organism evidence="2 3">
    <name type="scientific">Podospora fimiseda</name>
    <dbReference type="NCBI Taxonomy" id="252190"/>
    <lineage>
        <taxon>Eukaryota</taxon>
        <taxon>Fungi</taxon>
        <taxon>Dikarya</taxon>
        <taxon>Ascomycota</taxon>
        <taxon>Pezizomycotina</taxon>
        <taxon>Sordariomycetes</taxon>
        <taxon>Sordariomycetidae</taxon>
        <taxon>Sordariales</taxon>
        <taxon>Podosporaceae</taxon>
        <taxon>Podospora</taxon>
    </lineage>
</organism>
<dbReference type="AlphaFoldDB" id="A0AAN7BPJ8"/>
<protein>
    <submittedName>
        <fullName evidence="2">Uncharacterized protein</fullName>
    </submittedName>
</protein>
<keyword evidence="1" id="KW-0812">Transmembrane</keyword>
<sequence length="81" mass="9150">MEYNSKAFGITGGGITECVVCVFILFGVWFSLFFFQGVQKKKTHTGQGYGIYYTPIGILFFVSVFFRSGEGRLQERENGLE</sequence>
<name>A0AAN7BPJ8_9PEZI</name>
<gene>
    <name evidence="2" type="ORF">QBC38DRAFT_478535</name>
</gene>
<feature type="transmembrane region" description="Helical" evidence="1">
    <location>
        <begin position="50"/>
        <end position="66"/>
    </location>
</feature>
<reference evidence="2" key="1">
    <citation type="journal article" date="2023" name="Mol. Phylogenet. Evol.">
        <title>Genome-scale phylogeny and comparative genomics of the fungal order Sordariales.</title>
        <authorList>
            <person name="Hensen N."/>
            <person name="Bonometti L."/>
            <person name="Westerberg I."/>
            <person name="Brannstrom I.O."/>
            <person name="Guillou S."/>
            <person name="Cros-Aarteil S."/>
            <person name="Calhoun S."/>
            <person name="Haridas S."/>
            <person name="Kuo A."/>
            <person name="Mondo S."/>
            <person name="Pangilinan J."/>
            <person name="Riley R."/>
            <person name="LaButti K."/>
            <person name="Andreopoulos B."/>
            <person name="Lipzen A."/>
            <person name="Chen C."/>
            <person name="Yan M."/>
            <person name="Daum C."/>
            <person name="Ng V."/>
            <person name="Clum A."/>
            <person name="Steindorff A."/>
            <person name="Ohm R.A."/>
            <person name="Martin F."/>
            <person name="Silar P."/>
            <person name="Natvig D.O."/>
            <person name="Lalanne C."/>
            <person name="Gautier V."/>
            <person name="Ament-Velasquez S.L."/>
            <person name="Kruys A."/>
            <person name="Hutchinson M.I."/>
            <person name="Powell A.J."/>
            <person name="Barry K."/>
            <person name="Miller A.N."/>
            <person name="Grigoriev I.V."/>
            <person name="Debuchy R."/>
            <person name="Gladieux P."/>
            <person name="Hiltunen Thoren M."/>
            <person name="Johannesson H."/>
        </authorList>
    </citation>
    <scope>NUCLEOTIDE SEQUENCE</scope>
    <source>
        <strain evidence="2">CBS 990.96</strain>
    </source>
</reference>
<evidence type="ECO:0000313" key="2">
    <source>
        <dbReference type="EMBL" id="KAK4227184.1"/>
    </source>
</evidence>
<keyword evidence="1" id="KW-0472">Membrane</keyword>
<evidence type="ECO:0000313" key="3">
    <source>
        <dbReference type="Proteomes" id="UP001301958"/>
    </source>
</evidence>
<keyword evidence="3" id="KW-1185">Reference proteome</keyword>
<reference evidence="2" key="2">
    <citation type="submission" date="2023-05" db="EMBL/GenBank/DDBJ databases">
        <authorList>
            <consortium name="Lawrence Berkeley National Laboratory"/>
            <person name="Steindorff A."/>
            <person name="Hensen N."/>
            <person name="Bonometti L."/>
            <person name="Westerberg I."/>
            <person name="Brannstrom I.O."/>
            <person name="Guillou S."/>
            <person name="Cros-Aarteil S."/>
            <person name="Calhoun S."/>
            <person name="Haridas S."/>
            <person name="Kuo A."/>
            <person name="Mondo S."/>
            <person name="Pangilinan J."/>
            <person name="Riley R."/>
            <person name="Labutti K."/>
            <person name="Andreopoulos B."/>
            <person name="Lipzen A."/>
            <person name="Chen C."/>
            <person name="Yanf M."/>
            <person name="Daum C."/>
            <person name="Ng V."/>
            <person name="Clum A."/>
            <person name="Ohm R."/>
            <person name="Martin F."/>
            <person name="Silar P."/>
            <person name="Natvig D."/>
            <person name="Lalanne C."/>
            <person name="Gautier V."/>
            <person name="Ament-Velasquez S.L."/>
            <person name="Kruys A."/>
            <person name="Hutchinson M.I."/>
            <person name="Powell A.J."/>
            <person name="Barry K."/>
            <person name="Miller A.N."/>
            <person name="Grigoriev I.V."/>
            <person name="Debuchy R."/>
            <person name="Gladieux P."/>
            <person name="Thoren M.H."/>
            <person name="Johannesson H."/>
        </authorList>
    </citation>
    <scope>NUCLEOTIDE SEQUENCE</scope>
    <source>
        <strain evidence="2">CBS 990.96</strain>
    </source>
</reference>
<feature type="transmembrane region" description="Helical" evidence="1">
    <location>
        <begin position="7"/>
        <end position="30"/>
    </location>
</feature>
<comment type="caution">
    <text evidence="2">The sequence shown here is derived from an EMBL/GenBank/DDBJ whole genome shotgun (WGS) entry which is preliminary data.</text>
</comment>
<dbReference type="EMBL" id="MU865335">
    <property type="protein sequence ID" value="KAK4227184.1"/>
    <property type="molecule type" value="Genomic_DNA"/>
</dbReference>
<dbReference type="Proteomes" id="UP001301958">
    <property type="component" value="Unassembled WGS sequence"/>
</dbReference>
<proteinExistence type="predicted"/>
<accession>A0AAN7BPJ8</accession>
<evidence type="ECO:0000256" key="1">
    <source>
        <dbReference type="SAM" id="Phobius"/>
    </source>
</evidence>